<reference evidence="5" key="1">
    <citation type="submission" date="2016-10" db="EMBL/GenBank/DDBJ databases">
        <authorList>
            <person name="Varghese N."/>
            <person name="Submissions S."/>
        </authorList>
    </citation>
    <scope>NUCLEOTIDE SEQUENCE [LARGE SCALE GENOMIC DNA]</scope>
    <source>
        <strain evidence="5">CGMCC 4.3516</strain>
    </source>
</reference>
<evidence type="ECO:0000313" key="4">
    <source>
        <dbReference type="EMBL" id="SDE36414.1"/>
    </source>
</evidence>
<feature type="domain" description="Histidine-specific methyltransferase SAM-dependent" evidence="3">
    <location>
        <begin position="21"/>
        <end position="324"/>
    </location>
</feature>
<dbReference type="GO" id="GO:0032259">
    <property type="term" value="P:methylation"/>
    <property type="evidence" value="ECO:0007669"/>
    <property type="project" value="UniProtKB-KW"/>
</dbReference>
<dbReference type="InterPro" id="IPR017804">
    <property type="entry name" value="MeTrfase_EgtD-like"/>
</dbReference>
<protein>
    <submittedName>
        <fullName evidence="4">L-histidine Nalpha-methyltransferase</fullName>
    </submittedName>
</protein>
<name>A0A1G7CAL8_9ACTN</name>
<accession>A0A1G7CAL8</accession>
<dbReference type="Pfam" id="PF10017">
    <property type="entry name" value="Methyltransf_33"/>
    <property type="match status" value="1"/>
</dbReference>
<dbReference type="RefSeq" id="WP_091040037.1">
    <property type="nucleotide sequence ID" value="NZ_FNAD01000019.1"/>
</dbReference>
<dbReference type="STRING" id="58114.SAMN05216270_11957"/>
<organism evidence="4 5">
    <name type="scientific">Glycomyces harbinensis</name>
    <dbReference type="NCBI Taxonomy" id="58114"/>
    <lineage>
        <taxon>Bacteria</taxon>
        <taxon>Bacillati</taxon>
        <taxon>Actinomycetota</taxon>
        <taxon>Actinomycetes</taxon>
        <taxon>Glycomycetales</taxon>
        <taxon>Glycomycetaceae</taxon>
        <taxon>Glycomyces</taxon>
    </lineage>
</organism>
<gene>
    <name evidence="4" type="ORF">SAMN05216270_11957</name>
</gene>
<sequence length="326" mass="36246">MPAPELRICLDESDLDAALRLDAKRGLTSHPKHLPMRLHYDGRGSAMFGELTRQPEYYQTRSERAILRDNAASIAGALGEAPISVIELGAGRAEKIRPILDAIAEQGRLDAFWPFDVAEGEVRDVLLELATAYPDAYLGGIVGDFTRHLQHLPDHHDTRLVAFLGGTFGNFTGMERSQFLRDLREALRPGDWFLLGADLVKDPEVILAAYNDAAGVTAEFNRNVLYVLNHRLDADFQPDNFEHIALWDNDTATIDMRLRAMKPMAVDLSALSLDVSFSVGEEIHTGISTKFHRGELENQLQATGFEPAACWTDERGYMGVFLARAL</sequence>
<evidence type="ECO:0000256" key="2">
    <source>
        <dbReference type="ARBA" id="ARBA00022679"/>
    </source>
</evidence>
<evidence type="ECO:0000256" key="1">
    <source>
        <dbReference type="ARBA" id="ARBA00022603"/>
    </source>
</evidence>
<dbReference type="PANTHER" id="PTHR43397:SF1">
    <property type="entry name" value="ERGOTHIONEINE BIOSYNTHESIS PROTEIN 1"/>
    <property type="match status" value="1"/>
</dbReference>
<dbReference type="EMBL" id="FNAD01000019">
    <property type="protein sequence ID" value="SDE36414.1"/>
    <property type="molecule type" value="Genomic_DNA"/>
</dbReference>
<keyword evidence="1 4" id="KW-0489">Methyltransferase</keyword>
<keyword evidence="2 4" id="KW-0808">Transferase</keyword>
<dbReference type="AlphaFoldDB" id="A0A1G7CAL8"/>
<dbReference type="InterPro" id="IPR035094">
    <property type="entry name" value="EgtD"/>
</dbReference>
<evidence type="ECO:0000259" key="3">
    <source>
        <dbReference type="Pfam" id="PF10017"/>
    </source>
</evidence>
<dbReference type="OrthoDB" id="5289726at2"/>
<dbReference type="Proteomes" id="UP000198949">
    <property type="component" value="Unassembled WGS sequence"/>
</dbReference>
<evidence type="ECO:0000313" key="5">
    <source>
        <dbReference type="Proteomes" id="UP000198949"/>
    </source>
</evidence>
<proteinExistence type="predicted"/>
<dbReference type="InterPro" id="IPR029063">
    <property type="entry name" value="SAM-dependent_MTases_sf"/>
</dbReference>
<dbReference type="GO" id="GO:0008168">
    <property type="term" value="F:methyltransferase activity"/>
    <property type="evidence" value="ECO:0007669"/>
    <property type="project" value="UniProtKB-KW"/>
</dbReference>
<dbReference type="SUPFAM" id="SSF53335">
    <property type="entry name" value="S-adenosyl-L-methionine-dependent methyltransferases"/>
    <property type="match status" value="1"/>
</dbReference>
<dbReference type="InterPro" id="IPR019257">
    <property type="entry name" value="MeTrfase_dom"/>
</dbReference>
<dbReference type="PANTHER" id="PTHR43397">
    <property type="entry name" value="ERGOTHIONEINE BIOSYNTHESIS PROTEIN 1"/>
    <property type="match status" value="1"/>
</dbReference>
<dbReference type="PIRSF" id="PIRSF018005">
    <property type="entry name" value="UCP018005"/>
    <property type="match status" value="1"/>
</dbReference>
<keyword evidence="5" id="KW-1185">Reference proteome</keyword>
<dbReference type="InterPro" id="IPR051128">
    <property type="entry name" value="EgtD_Methyltrsf_superfamily"/>
</dbReference>
<dbReference type="Gene3D" id="3.40.50.150">
    <property type="entry name" value="Vaccinia Virus protein VP39"/>
    <property type="match status" value="1"/>
</dbReference>
<dbReference type="NCBIfam" id="TIGR03438">
    <property type="entry name" value="egtD_ergothio"/>
    <property type="match status" value="1"/>
</dbReference>